<accession>A0A9W7AVB1</accession>
<sequence length="115" mass="13063">MSDREAIVNIVWKRVSEKSIVVGHIQVYFVNSIQLNDLNKNGGKLLGEVLINQMKAARKRGGWKKRADLRKVGVDEFLYTSNKKKLSHFFRDAIFVLMGFKPALDAYRVGSGAEH</sequence>
<evidence type="ECO:0000313" key="1">
    <source>
        <dbReference type="EMBL" id="GMH74590.1"/>
    </source>
</evidence>
<gene>
    <name evidence="1" type="ORF">TrLO_g4234</name>
</gene>
<protein>
    <submittedName>
        <fullName evidence="1">Uncharacterized protein</fullName>
    </submittedName>
</protein>
<dbReference type="EMBL" id="BRXW01000699">
    <property type="protein sequence ID" value="GMH74590.1"/>
    <property type="molecule type" value="Genomic_DNA"/>
</dbReference>
<dbReference type="Proteomes" id="UP001165122">
    <property type="component" value="Unassembled WGS sequence"/>
</dbReference>
<name>A0A9W7AVB1_9STRA</name>
<evidence type="ECO:0000313" key="2">
    <source>
        <dbReference type="Proteomes" id="UP001165122"/>
    </source>
</evidence>
<dbReference type="AlphaFoldDB" id="A0A9W7AVB1"/>
<comment type="caution">
    <text evidence="1">The sequence shown here is derived from an EMBL/GenBank/DDBJ whole genome shotgun (WGS) entry which is preliminary data.</text>
</comment>
<proteinExistence type="predicted"/>
<organism evidence="1 2">
    <name type="scientific">Triparma laevis f. longispina</name>
    <dbReference type="NCBI Taxonomy" id="1714387"/>
    <lineage>
        <taxon>Eukaryota</taxon>
        <taxon>Sar</taxon>
        <taxon>Stramenopiles</taxon>
        <taxon>Ochrophyta</taxon>
        <taxon>Bolidophyceae</taxon>
        <taxon>Parmales</taxon>
        <taxon>Triparmaceae</taxon>
        <taxon>Triparma</taxon>
    </lineage>
</organism>
<reference evidence="2" key="1">
    <citation type="journal article" date="2023" name="Commun. Biol.">
        <title>Genome analysis of Parmales, the sister group of diatoms, reveals the evolutionary specialization of diatoms from phago-mixotrophs to photoautotrophs.</title>
        <authorList>
            <person name="Ban H."/>
            <person name="Sato S."/>
            <person name="Yoshikawa S."/>
            <person name="Yamada K."/>
            <person name="Nakamura Y."/>
            <person name="Ichinomiya M."/>
            <person name="Sato N."/>
            <person name="Blanc-Mathieu R."/>
            <person name="Endo H."/>
            <person name="Kuwata A."/>
            <person name="Ogata H."/>
        </authorList>
    </citation>
    <scope>NUCLEOTIDE SEQUENCE [LARGE SCALE GENOMIC DNA]</scope>
    <source>
        <strain evidence="2">NIES 3700</strain>
    </source>
</reference>
<keyword evidence="2" id="KW-1185">Reference proteome</keyword>